<evidence type="ECO:0000313" key="2">
    <source>
        <dbReference type="Proteomes" id="UP000024376"/>
    </source>
</evidence>
<reference evidence="2" key="1">
    <citation type="journal article" date="2013" name="Ind. Biotechnol.">
        <title>Comparative genomics analysis of Trichoderma reesei strains.</title>
        <authorList>
            <person name="Koike H."/>
            <person name="Aerts A."/>
            <person name="LaButti K."/>
            <person name="Grigoriev I.V."/>
            <person name="Baker S.E."/>
        </authorList>
    </citation>
    <scope>NUCLEOTIDE SEQUENCE [LARGE SCALE GENOMIC DNA]</scope>
    <source>
        <strain evidence="2">ATCC 56765 / BCRC 32924 / NRRL 11460 / Rut C-30</strain>
    </source>
</reference>
<proteinExistence type="predicted"/>
<dbReference type="HOGENOM" id="CLU_3160099_0_0_1"/>
<protein>
    <submittedName>
        <fullName evidence="1">Peptide pheromone HPP1</fullName>
    </submittedName>
</protein>
<dbReference type="EMBL" id="KI911166">
    <property type="protein sequence ID" value="ETR97893.1"/>
    <property type="molecule type" value="Genomic_DNA"/>
</dbReference>
<gene>
    <name evidence="1" type="ORF">M419DRAFT_26596</name>
</gene>
<evidence type="ECO:0000313" key="1">
    <source>
        <dbReference type="EMBL" id="ETR97893.1"/>
    </source>
</evidence>
<organism evidence="1 2">
    <name type="scientific">Hypocrea jecorina (strain ATCC 56765 / BCRC 32924 / NRRL 11460 / Rut C-30)</name>
    <name type="common">Trichoderma reesei</name>
    <dbReference type="NCBI Taxonomy" id="1344414"/>
    <lineage>
        <taxon>Eukaryota</taxon>
        <taxon>Fungi</taxon>
        <taxon>Dikarya</taxon>
        <taxon>Ascomycota</taxon>
        <taxon>Pezizomycotina</taxon>
        <taxon>Sordariomycetes</taxon>
        <taxon>Hypocreomycetidae</taxon>
        <taxon>Hypocreales</taxon>
        <taxon>Hypocreaceae</taxon>
        <taxon>Trichoderma</taxon>
    </lineage>
</organism>
<sequence length="59" mass="6334">MAQTGNLGCTVMAKPQSVERKRLIGCSVMTKPAANDKKFTGLLGCTVIRDGHDRTGTLR</sequence>
<dbReference type="AlphaFoldDB" id="A0A024RXW8"/>
<dbReference type="Proteomes" id="UP000024376">
    <property type="component" value="Unassembled WGS sequence"/>
</dbReference>
<name>A0A024RXW8_HYPJR</name>
<accession>A0A024RXW8</accession>
<dbReference type="OrthoDB" id="4896008at2759"/>
<dbReference type="KEGG" id="trr:M419DRAFT_26596"/>